<keyword evidence="4" id="KW-0862">Zinc</keyword>
<evidence type="ECO:0008006" key="8">
    <source>
        <dbReference type="Google" id="ProtNLM"/>
    </source>
</evidence>
<evidence type="ECO:0000256" key="4">
    <source>
        <dbReference type="ARBA" id="ARBA00022833"/>
    </source>
</evidence>
<feature type="region of interest" description="Disordered" evidence="5">
    <location>
        <begin position="1"/>
        <end position="21"/>
    </location>
</feature>
<organism evidence="6 7">
    <name type="scientific">Enterocloster bolteae (strain ATCC BAA-613 / DSM 15670 / CCUG 46953 / JCM 12243 / WAL 16351)</name>
    <name type="common">Clostridium bolteae</name>
    <dbReference type="NCBI Taxonomy" id="411902"/>
    <lineage>
        <taxon>Bacteria</taxon>
        <taxon>Bacillati</taxon>
        <taxon>Bacillota</taxon>
        <taxon>Clostridia</taxon>
        <taxon>Lachnospirales</taxon>
        <taxon>Lachnospiraceae</taxon>
        <taxon>Enterocloster</taxon>
    </lineage>
</organism>
<keyword evidence="3" id="KW-0479">Metal-binding</keyword>
<evidence type="ECO:0000256" key="1">
    <source>
        <dbReference type="ARBA" id="ARBA00001947"/>
    </source>
</evidence>
<evidence type="ECO:0000313" key="7">
    <source>
        <dbReference type="Proteomes" id="UP000005396"/>
    </source>
</evidence>
<dbReference type="AlphaFoldDB" id="A8RYF1"/>
<dbReference type="PANTHER" id="PTHR37418">
    <property type="entry name" value="3-KETO-5-AMINOHEXANOATE CLEAVAGE ENZYME-RELATED"/>
    <property type="match status" value="1"/>
</dbReference>
<dbReference type="Pfam" id="PF05853">
    <property type="entry name" value="BKACE"/>
    <property type="match status" value="1"/>
</dbReference>
<dbReference type="EMBL" id="ABCC02000039">
    <property type="protein sequence ID" value="EDP14566.1"/>
    <property type="molecule type" value="Genomic_DNA"/>
</dbReference>
<reference evidence="6 7" key="2">
    <citation type="submission" date="2007-09" db="EMBL/GenBank/DDBJ databases">
        <title>Draft genome sequence of Clostridium bolteae (ATCC BAA-613).</title>
        <authorList>
            <person name="Sudarsanam P."/>
            <person name="Ley R."/>
            <person name="Guruge J."/>
            <person name="Turnbaugh P.J."/>
            <person name="Mahowald M."/>
            <person name="Liep D."/>
            <person name="Gordon J."/>
        </authorList>
    </citation>
    <scope>NUCLEOTIDE SEQUENCE [LARGE SCALE GENOMIC DNA]</scope>
    <source>
        <strain evidence="7">ATCC BAA-613 / DSM 15670 / CCUG 46953 / JCM 12243 / WAL 16351</strain>
    </source>
</reference>
<evidence type="ECO:0000256" key="3">
    <source>
        <dbReference type="ARBA" id="ARBA00022723"/>
    </source>
</evidence>
<evidence type="ECO:0000313" key="6">
    <source>
        <dbReference type="EMBL" id="EDP14566.1"/>
    </source>
</evidence>
<dbReference type="InterPro" id="IPR008567">
    <property type="entry name" value="BKACE"/>
</dbReference>
<dbReference type="eggNOG" id="COG3246">
    <property type="taxonomic scope" value="Bacteria"/>
</dbReference>
<proteinExistence type="predicted"/>
<keyword evidence="2" id="KW-0808">Transferase</keyword>
<gene>
    <name evidence="6" type="ORF">CLOBOL_05108</name>
</gene>
<dbReference type="GO" id="GO:0046872">
    <property type="term" value="F:metal ion binding"/>
    <property type="evidence" value="ECO:0007669"/>
    <property type="project" value="UniProtKB-KW"/>
</dbReference>
<name>A8RYF1_ENTBW</name>
<dbReference type="GO" id="GO:0043720">
    <property type="term" value="F:3-keto-5-aminohexanoate cleavage activity"/>
    <property type="evidence" value="ECO:0007669"/>
    <property type="project" value="InterPro"/>
</dbReference>
<dbReference type="Gene3D" id="3.20.20.70">
    <property type="entry name" value="Aldolase class I"/>
    <property type="match status" value="1"/>
</dbReference>
<protein>
    <recommendedName>
        <fullName evidence="8">3-keto-5-aminohexanoate cleavage protein</fullName>
    </recommendedName>
</protein>
<reference evidence="6 7" key="1">
    <citation type="submission" date="2007-08" db="EMBL/GenBank/DDBJ databases">
        <authorList>
            <person name="Fulton L."/>
            <person name="Clifton S."/>
            <person name="Fulton B."/>
            <person name="Xu J."/>
            <person name="Minx P."/>
            <person name="Pepin K.H."/>
            <person name="Johnson M."/>
            <person name="Thiruvilangam P."/>
            <person name="Bhonagiri V."/>
            <person name="Nash W.E."/>
            <person name="Mardis E.R."/>
            <person name="Wilson R.K."/>
        </authorList>
    </citation>
    <scope>NUCLEOTIDE SEQUENCE [LARGE SCALE GENOMIC DNA]</scope>
    <source>
        <strain evidence="7">ATCC BAA-613 / DSM 15670 / CCUG 46953 / JCM 12243 / WAL 16351</strain>
    </source>
</reference>
<accession>A8RYF1</accession>
<comment type="caution">
    <text evidence="6">The sequence shown here is derived from an EMBL/GenBank/DDBJ whole genome shotgun (WGS) entry which is preliminary data.</text>
</comment>
<comment type="cofactor">
    <cofactor evidence="1">
        <name>Zn(2+)</name>
        <dbReference type="ChEBI" id="CHEBI:29105"/>
    </cofactor>
</comment>
<evidence type="ECO:0000256" key="2">
    <source>
        <dbReference type="ARBA" id="ARBA00022679"/>
    </source>
</evidence>
<evidence type="ECO:0000256" key="5">
    <source>
        <dbReference type="SAM" id="MobiDB-lite"/>
    </source>
</evidence>
<dbReference type="Proteomes" id="UP000005396">
    <property type="component" value="Unassembled WGS sequence"/>
</dbReference>
<sequence length="316" mass="35206">MSGRKREGIGHPVSGSIKKKGEGKIHMKKVIIEARVNEYAMRDMNPNVPWTVQELVDEAQRVREAGASIMHFHARTAAGEPNNHAEVYAEIIEKVREKTDILLLPTLGFNSNDKDSSRIKIISELAKKESTKPDIIPLDTGSVNLDQYDEEKGCFTESDSIYTNSTSTLEFCAREMLNYKIKVKMTCWDVGFVRRGRKLIDMGLITKPGYFLFHLTEGKYITGHPCTVSGVDAMRSVLPDEPCYWSANCLGGNLLNVAPHVLKNGGGLAIGIGDYHYKELGAPKNAELIKRAADMAREVDREIASPDEVKAFFNMN</sequence>
<dbReference type="PaxDb" id="411902-CLOBOL_05108"/>
<dbReference type="PANTHER" id="PTHR37418:SF2">
    <property type="entry name" value="3-KETO-5-AMINOHEXANOATE CLEAVAGE ENZYME"/>
    <property type="match status" value="1"/>
</dbReference>
<dbReference type="InterPro" id="IPR013785">
    <property type="entry name" value="Aldolase_TIM"/>
</dbReference>
<dbReference type="HOGENOM" id="CLU_065536_0_0_9"/>